<organism evidence="2 3">
    <name type="scientific">Portunus trituberculatus</name>
    <name type="common">Swimming crab</name>
    <name type="synonym">Neptunus trituberculatus</name>
    <dbReference type="NCBI Taxonomy" id="210409"/>
    <lineage>
        <taxon>Eukaryota</taxon>
        <taxon>Metazoa</taxon>
        <taxon>Ecdysozoa</taxon>
        <taxon>Arthropoda</taxon>
        <taxon>Crustacea</taxon>
        <taxon>Multicrustacea</taxon>
        <taxon>Malacostraca</taxon>
        <taxon>Eumalacostraca</taxon>
        <taxon>Eucarida</taxon>
        <taxon>Decapoda</taxon>
        <taxon>Pleocyemata</taxon>
        <taxon>Brachyura</taxon>
        <taxon>Eubrachyura</taxon>
        <taxon>Portunoidea</taxon>
        <taxon>Portunidae</taxon>
        <taxon>Portuninae</taxon>
        <taxon>Portunus</taxon>
    </lineage>
</organism>
<keyword evidence="1" id="KW-0732">Signal</keyword>
<feature type="chain" id="PRO_5022764975" description="Secreted protein" evidence="1">
    <location>
        <begin position="20"/>
        <end position="64"/>
    </location>
</feature>
<gene>
    <name evidence="2" type="ORF">E2C01_018273</name>
</gene>
<protein>
    <recommendedName>
        <fullName evidence="4">Secreted protein</fullName>
    </recommendedName>
</protein>
<dbReference type="EMBL" id="VSRR010001426">
    <property type="protein sequence ID" value="MPC25170.1"/>
    <property type="molecule type" value="Genomic_DNA"/>
</dbReference>
<sequence>MKAGTVVTLVVLRGQFAVAEVLVKHPLPSFYYCIDEISCVTEIYSCFAFCENLCSETAVTSVVT</sequence>
<accession>A0A5B7DUK8</accession>
<dbReference type="Proteomes" id="UP000324222">
    <property type="component" value="Unassembled WGS sequence"/>
</dbReference>
<evidence type="ECO:0000256" key="1">
    <source>
        <dbReference type="SAM" id="SignalP"/>
    </source>
</evidence>
<proteinExistence type="predicted"/>
<evidence type="ECO:0008006" key="4">
    <source>
        <dbReference type="Google" id="ProtNLM"/>
    </source>
</evidence>
<reference evidence="2 3" key="1">
    <citation type="submission" date="2019-05" db="EMBL/GenBank/DDBJ databases">
        <title>Another draft genome of Portunus trituberculatus and its Hox gene families provides insights of decapod evolution.</title>
        <authorList>
            <person name="Jeong J.-H."/>
            <person name="Song I."/>
            <person name="Kim S."/>
            <person name="Choi T."/>
            <person name="Kim D."/>
            <person name="Ryu S."/>
            <person name="Kim W."/>
        </authorList>
    </citation>
    <scope>NUCLEOTIDE SEQUENCE [LARGE SCALE GENOMIC DNA]</scope>
    <source>
        <tissue evidence="2">Muscle</tissue>
    </source>
</reference>
<comment type="caution">
    <text evidence="2">The sequence shown here is derived from an EMBL/GenBank/DDBJ whole genome shotgun (WGS) entry which is preliminary data.</text>
</comment>
<dbReference type="AlphaFoldDB" id="A0A5B7DUK8"/>
<name>A0A5B7DUK8_PORTR</name>
<evidence type="ECO:0000313" key="3">
    <source>
        <dbReference type="Proteomes" id="UP000324222"/>
    </source>
</evidence>
<keyword evidence="3" id="KW-1185">Reference proteome</keyword>
<evidence type="ECO:0000313" key="2">
    <source>
        <dbReference type="EMBL" id="MPC25170.1"/>
    </source>
</evidence>
<feature type="signal peptide" evidence="1">
    <location>
        <begin position="1"/>
        <end position="19"/>
    </location>
</feature>